<name>I3X9G9_SINF2</name>
<feature type="region of interest" description="Disordered" evidence="1">
    <location>
        <begin position="460"/>
        <end position="490"/>
    </location>
</feature>
<evidence type="ECO:0000313" key="2">
    <source>
        <dbReference type="EMBL" id="AFL52525.1"/>
    </source>
</evidence>
<evidence type="ECO:0000313" key="3">
    <source>
        <dbReference type="Proteomes" id="UP000006180"/>
    </source>
</evidence>
<feature type="compositionally biased region" description="Low complexity" evidence="1">
    <location>
        <begin position="473"/>
        <end position="483"/>
    </location>
</feature>
<protein>
    <submittedName>
        <fullName evidence="2">Uncharacterized protein</fullName>
    </submittedName>
</protein>
<accession>I3X9G9</accession>
<dbReference type="PATRIC" id="fig|1185652.3.peg.4130"/>
<dbReference type="HOGENOM" id="CLU_556534_0_0_5"/>
<dbReference type="KEGG" id="sfd:USDA257_c39810"/>
<sequence length="490" mass="53882">MTRMLIDAEEYLPDIHNDSSKSYFAEAVACFNAGAYRASVVMMACAVFEDLRLKVKAYGPYDGTADELSGVLEKAYQEQKSYEAESFRMLRHSGMLEPTDKNYLLSLITARNNAAHASGVAITESEAYRFVEEGARRIVAVRLMWDEQGVAELIRRMARTDLFPPTAFEHFNEITQAELASLHPRVHGLLIDTIADQLGSAGPIFQRNTTRLFTCLAARQDGAIRHALFEKLIATRTLDPSNVWLFEMLAADPRILKGKARNIHAVDAGLAAICANIDTEDDNQIAALETVFLGLLADGSSGTLSSDLAALTRAIGSKLWLRPTFVSGLEHGGPVRDILVDGLVVRTLDPDMAEGWLAAVVRTWEEDDERFFAAAISEETALSLLRNLANGASAGKPVCARVLNSGCQMLPSLRRRAIGCIEAEPDVAWRILEDDEDGGISPKEFLERYLSVDRWIREEEGGEEDAGRSPRSFAGRTVTAAGARARRFGR</sequence>
<dbReference type="AlphaFoldDB" id="I3X9G9"/>
<dbReference type="Proteomes" id="UP000006180">
    <property type="component" value="Chromosome"/>
</dbReference>
<proteinExistence type="predicted"/>
<reference evidence="2 3" key="1">
    <citation type="journal article" date="2012" name="J. Bacteriol.">
        <title>Complete genome sequence of the broad-host-range strain Sinorhizobium fredii USDA257.</title>
        <authorList>
            <person name="Schuldes J."/>
            <person name="Rodriguez Orbegoso M."/>
            <person name="Schmeisser C."/>
            <person name="Krishnan H.B."/>
            <person name="Daniel R."/>
            <person name="Streit W.R."/>
        </authorList>
    </citation>
    <scope>NUCLEOTIDE SEQUENCE [LARGE SCALE GENOMIC DNA]</scope>
    <source>
        <strain evidence="2 3">USDA 257</strain>
    </source>
</reference>
<organism evidence="2 3">
    <name type="scientific">Sinorhizobium fredii (strain USDA 257)</name>
    <dbReference type="NCBI Taxonomy" id="1185652"/>
    <lineage>
        <taxon>Bacteria</taxon>
        <taxon>Pseudomonadati</taxon>
        <taxon>Pseudomonadota</taxon>
        <taxon>Alphaproteobacteria</taxon>
        <taxon>Hyphomicrobiales</taxon>
        <taxon>Rhizobiaceae</taxon>
        <taxon>Sinorhizobium/Ensifer group</taxon>
        <taxon>Sinorhizobium</taxon>
    </lineage>
</organism>
<dbReference type="eggNOG" id="ENOG5030TEP">
    <property type="taxonomic scope" value="Bacteria"/>
</dbReference>
<dbReference type="EMBL" id="CP003563">
    <property type="protein sequence ID" value="AFL52525.1"/>
    <property type="molecule type" value="Genomic_DNA"/>
</dbReference>
<evidence type="ECO:0000256" key="1">
    <source>
        <dbReference type="SAM" id="MobiDB-lite"/>
    </source>
</evidence>
<dbReference type="RefSeq" id="WP_014764660.1">
    <property type="nucleotide sequence ID" value="NC_018000.1"/>
</dbReference>
<gene>
    <name evidence="2" type="ORF">USDA257_c39810</name>
</gene>